<dbReference type="RefSeq" id="WP_012508254.1">
    <property type="nucleotide sequence ID" value="NC_011060.1"/>
</dbReference>
<sequence length="220" mass="23132" precursor="true">MKKAVKLLSLAVALFAGLGNTAQAAGFKIGADVVSSYVFRGTEFGNSVAIQPALSYTCPTTGIIVGAWGSYAVSEDAGNRHKEIDLYATLPVGPLSFTVTDYNSPDGGDSFDFSDDGSNVVELSVGYTKDNLSLLAAINVAGLDTDNAKYCEAGYKFYDKDGYTAKGVVGLGDEDFYGDGDGDNIALVNTGISVSKDRFTASYIYNPDTAKSNLVFMASF</sequence>
<dbReference type="AlphaFoldDB" id="B4SA70"/>
<gene>
    <name evidence="2" type="ordered locus">Ppha_1517</name>
</gene>
<evidence type="ECO:0000256" key="1">
    <source>
        <dbReference type="SAM" id="SignalP"/>
    </source>
</evidence>
<accession>B4SA70</accession>
<dbReference type="STRING" id="324925.Ppha_1517"/>
<dbReference type="HOGENOM" id="CLU_082062_0_0_10"/>
<dbReference type="Proteomes" id="UP000002724">
    <property type="component" value="Chromosome"/>
</dbReference>
<dbReference type="KEGG" id="pph:Ppha_1517"/>
<dbReference type="EMBL" id="CP001110">
    <property type="protein sequence ID" value="ACF43766.1"/>
    <property type="molecule type" value="Genomic_DNA"/>
</dbReference>
<keyword evidence="3" id="KW-1185">Reference proteome</keyword>
<keyword evidence="1" id="KW-0732">Signal</keyword>
<feature type="signal peptide" evidence="1">
    <location>
        <begin position="1"/>
        <end position="24"/>
    </location>
</feature>
<evidence type="ECO:0000313" key="3">
    <source>
        <dbReference type="Proteomes" id="UP000002724"/>
    </source>
</evidence>
<evidence type="ECO:0000313" key="2">
    <source>
        <dbReference type="EMBL" id="ACF43766.1"/>
    </source>
</evidence>
<name>B4SA70_PELPB</name>
<reference evidence="2 3" key="1">
    <citation type="submission" date="2008-06" db="EMBL/GenBank/DDBJ databases">
        <title>Complete sequence of Pelodictyon phaeoclathratiforme BU-1.</title>
        <authorList>
            <consortium name="US DOE Joint Genome Institute"/>
            <person name="Lucas S."/>
            <person name="Copeland A."/>
            <person name="Lapidus A."/>
            <person name="Glavina del Rio T."/>
            <person name="Dalin E."/>
            <person name="Tice H."/>
            <person name="Bruce D."/>
            <person name="Goodwin L."/>
            <person name="Pitluck S."/>
            <person name="Schmutz J."/>
            <person name="Larimer F."/>
            <person name="Land M."/>
            <person name="Hauser L."/>
            <person name="Kyrpides N."/>
            <person name="Mikhailova N."/>
            <person name="Liu Z."/>
            <person name="Li T."/>
            <person name="Zhao F."/>
            <person name="Overmann J."/>
            <person name="Bryant D.A."/>
            <person name="Richardson P."/>
        </authorList>
    </citation>
    <scope>NUCLEOTIDE SEQUENCE [LARGE SCALE GENOMIC DNA]</scope>
    <source>
        <strain evidence="3">DSM 5477 / BU-1</strain>
    </source>
</reference>
<dbReference type="OrthoDB" id="1065092at2"/>
<feature type="chain" id="PRO_5002825839" evidence="1">
    <location>
        <begin position="25"/>
        <end position="220"/>
    </location>
</feature>
<dbReference type="Pfam" id="PF09694">
    <property type="entry name" value="Gcw_chp"/>
    <property type="match status" value="1"/>
</dbReference>
<dbReference type="eggNOG" id="ENOG5032UVK">
    <property type="taxonomic scope" value="Bacteria"/>
</dbReference>
<protein>
    <submittedName>
        <fullName evidence="2">Uncharacterized protein</fullName>
    </submittedName>
</protein>
<dbReference type="InterPro" id="IPR010239">
    <property type="entry name" value="CHP02001"/>
</dbReference>
<proteinExistence type="predicted"/>
<organism evidence="2 3">
    <name type="scientific">Pelodictyon phaeoclathratiforme (strain DSM 5477 / BU-1)</name>
    <dbReference type="NCBI Taxonomy" id="324925"/>
    <lineage>
        <taxon>Bacteria</taxon>
        <taxon>Pseudomonadati</taxon>
        <taxon>Chlorobiota</taxon>
        <taxon>Chlorobiia</taxon>
        <taxon>Chlorobiales</taxon>
        <taxon>Chlorobiaceae</taxon>
        <taxon>Chlorobium/Pelodictyon group</taxon>
        <taxon>Pelodictyon</taxon>
    </lineage>
</organism>